<comment type="function">
    <text evidence="7">Has a role in the initiation of DNA replication. Required at S-phase checkpoint.</text>
</comment>
<feature type="compositionally biased region" description="Acidic residues" evidence="8">
    <location>
        <begin position="205"/>
        <end position="215"/>
    </location>
</feature>
<dbReference type="GO" id="GO:0031261">
    <property type="term" value="C:DNA replication preinitiation complex"/>
    <property type="evidence" value="ECO:0007669"/>
    <property type="project" value="TreeGrafter"/>
</dbReference>
<feature type="compositionally biased region" description="Polar residues" evidence="8">
    <location>
        <begin position="60"/>
        <end position="71"/>
    </location>
</feature>
<comment type="caution">
    <text evidence="9">The sequence shown here is derived from an EMBL/GenBank/DDBJ whole genome shotgun (WGS) entry which is preliminary data.</text>
</comment>
<feature type="compositionally biased region" description="Basic and acidic residues" evidence="8">
    <location>
        <begin position="237"/>
        <end position="246"/>
    </location>
</feature>
<evidence type="ECO:0000256" key="2">
    <source>
        <dbReference type="ARBA" id="ARBA00007276"/>
    </source>
</evidence>
<dbReference type="Proteomes" id="UP000769528">
    <property type="component" value="Unassembled WGS sequence"/>
</dbReference>
<evidence type="ECO:0000256" key="5">
    <source>
        <dbReference type="ARBA" id="ARBA00023242"/>
    </source>
</evidence>
<keyword evidence="6 7" id="KW-0131">Cell cycle</keyword>
<evidence type="ECO:0000256" key="3">
    <source>
        <dbReference type="ARBA" id="ARBA00018363"/>
    </source>
</evidence>
<dbReference type="OrthoDB" id="8775810at2759"/>
<dbReference type="GO" id="GO:0003697">
    <property type="term" value="F:single-stranded DNA binding"/>
    <property type="evidence" value="ECO:0007669"/>
    <property type="project" value="TreeGrafter"/>
</dbReference>
<dbReference type="GO" id="GO:0006270">
    <property type="term" value="P:DNA replication initiation"/>
    <property type="evidence" value="ECO:0007669"/>
    <property type="project" value="UniProtKB-UniRule"/>
</dbReference>
<dbReference type="PANTHER" id="PTHR28124:SF1">
    <property type="entry name" value="DNA REPLICATION REGULATOR SLD2"/>
    <property type="match status" value="1"/>
</dbReference>
<dbReference type="InterPro" id="IPR021110">
    <property type="entry name" value="DNA_rep_checkpnt_protein"/>
</dbReference>
<name>A0A9P8TH36_9ASCO</name>
<feature type="compositionally biased region" description="Basic residues" evidence="8">
    <location>
        <begin position="222"/>
        <end position="236"/>
    </location>
</feature>
<feature type="region of interest" description="Disordered" evidence="8">
    <location>
        <begin position="205"/>
        <end position="246"/>
    </location>
</feature>
<dbReference type="GO" id="GO:0003688">
    <property type="term" value="F:DNA replication origin binding"/>
    <property type="evidence" value="ECO:0007669"/>
    <property type="project" value="TreeGrafter"/>
</dbReference>
<keyword evidence="5 7" id="KW-0539">Nucleus</keyword>
<accession>A0A9P8TH36</accession>
<dbReference type="Gene3D" id="1.10.10.1460">
    <property type="match status" value="1"/>
</dbReference>
<evidence type="ECO:0000313" key="9">
    <source>
        <dbReference type="EMBL" id="KAH3678559.1"/>
    </source>
</evidence>
<dbReference type="PANTHER" id="PTHR28124">
    <property type="entry name" value="DNA REPLICATION REGULATOR SLD2"/>
    <property type="match status" value="1"/>
</dbReference>
<dbReference type="FunFam" id="1.10.10.1460:FF:000001">
    <property type="entry name" value="DNA replication regulator Sld2"/>
    <property type="match status" value="1"/>
</dbReference>
<proteinExistence type="inferred from homology"/>
<evidence type="ECO:0000256" key="8">
    <source>
        <dbReference type="SAM" id="MobiDB-lite"/>
    </source>
</evidence>
<reference evidence="9" key="2">
    <citation type="submission" date="2021-01" db="EMBL/GenBank/DDBJ databases">
        <authorList>
            <person name="Schikora-Tamarit M.A."/>
        </authorList>
    </citation>
    <scope>NUCLEOTIDE SEQUENCE</scope>
    <source>
        <strain evidence="9">CBS6341</strain>
    </source>
</reference>
<dbReference type="GO" id="GO:1902977">
    <property type="term" value="P:mitotic DNA replication preinitiation complex assembly"/>
    <property type="evidence" value="ECO:0007669"/>
    <property type="project" value="TreeGrafter"/>
</dbReference>
<feature type="region of interest" description="Disordered" evidence="8">
    <location>
        <begin position="38"/>
        <end position="71"/>
    </location>
</feature>
<sequence>MDELKSQIKQWEYKFFKIKGRQPTREDIKQNKDISLKYKQYNKLKNPPSTPIKQKRKTHQLNTPQESSPFQNYETPIKPEELGPTPQLNGKVLSIFEVITSPQSSLKKLPRDDITDVNNEIDIDVEPIFKTPVKRLNFIKDNVDETPAYFKHNFQKKTSTSPSPLLTQRYIKPISRLHLEFEDIKDELKYGDYEEFEELYNNYDDDDEEEEEEQEGNGSVPWKRKVKRQTRRVKMKSRPDIPIEPKRDLKAKLLNISKQSDMIQKEGDEIKEIINDNEEESEEWSEIETEYTKNTEIYSGNTKINKNYKRLKIHRKKFGKRSKNW</sequence>
<evidence type="ECO:0000256" key="7">
    <source>
        <dbReference type="RuleBase" id="RU367067"/>
    </source>
</evidence>
<dbReference type="AlphaFoldDB" id="A0A9P8TH36"/>
<comment type="similarity">
    <text evidence="2 7">Belongs to the SLD2 family.</text>
</comment>
<evidence type="ECO:0000256" key="4">
    <source>
        <dbReference type="ARBA" id="ARBA00022705"/>
    </source>
</evidence>
<dbReference type="Pfam" id="PF11719">
    <property type="entry name" value="Drc1-Sld2"/>
    <property type="match status" value="2"/>
</dbReference>
<keyword evidence="4 7" id="KW-0235">DNA replication</keyword>
<comment type="subcellular location">
    <subcellularLocation>
        <location evidence="1 7">Nucleus</location>
    </subcellularLocation>
</comment>
<reference evidence="9" key="1">
    <citation type="journal article" date="2021" name="Open Biol.">
        <title>Shared evolutionary footprints suggest mitochondrial oxidative damage underlies multiple complex I losses in fungi.</title>
        <authorList>
            <person name="Schikora-Tamarit M.A."/>
            <person name="Marcet-Houben M."/>
            <person name="Nosek J."/>
            <person name="Gabaldon T."/>
        </authorList>
    </citation>
    <scope>NUCLEOTIDE SEQUENCE</scope>
    <source>
        <strain evidence="9">CBS6341</strain>
    </source>
</reference>
<gene>
    <name evidence="9" type="ORF">WICMUC_001368</name>
</gene>
<keyword evidence="10" id="KW-1185">Reference proteome</keyword>
<organism evidence="9 10">
    <name type="scientific">Wickerhamomyces mucosus</name>
    <dbReference type="NCBI Taxonomy" id="1378264"/>
    <lineage>
        <taxon>Eukaryota</taxon>
        <taxon>Fungi</taxon>
        <taxon>Dikarya</taxon>
        <taxon>Ascomycota</taxon>
        <taxon>Saccharomycotina</taxon>
        <taxon>Saccharomycetes</taxon>
        <taxon>Phaffomycetales</taxon>
        <taxon>Wickerhamomycetaceae</taxon>
        <taxon>Wickerhamomyces</taxon>
    </lineage>
</organism>
<protein>
    <recommendedName>
        <fullName evidence="3 7">DNA replication regulator SLD2</fullName>
    </recommendedName>
</protein>
<dbReference type="GO" id="GO:0000727">
    <property type="term" value="P:double-strand break repair via break-induced replication"/>
    <property type="evidence" value="ECO:0007669"/>
    <property type="project" value="TreeGrafter"/>
</dbReference>
<evidence type="ECO:0000256" key="6">
    <source>
        <dbReference type="ARBA" id="ARBA00023306"/>
    </source>
</evidence>
<evidence type="ECO:0000256" key="1">
    <source>
        <dbReference type="ARBA" id="ARBA00004123"/>
    </source>
</evidence>
<dbReference type="EMBL" id="JAEUBF010000438">
    <property type="protein sequence ID" value="KAH3678559.1"/>
    <property type="molecule type" value="Genomic_DNA"/>
</dbReference>
<evidence type="ECO:0000313" key="10">
    <source>
        <dbReference type="Proteomes" id="UP000769528"/>
    </source>
</evidence>
<dbReference type="InterPro" id="IPR040203">
    <property type="entry name" value="Sld2"/>
</dbReference>